<evidence type="ECO:0000256" key="2">
    <source>
        <dbReference type="ARBA" id="ARBA00022737"/>
    </source>
</evidence>
<dbReference type="InterPro" id="IPR056884">
    <property type="entry name" value="NPHP3-like_N"/>
</dbReference>
<dbReference type="Pfam" id="PF01048">
    <property type="entry name" value="PNP_UDP_1"/>
    <property type="match status" value="1"/>
</dbReference>
<feature type="repeat" description="ANK" evidence="4">
    <location>
        <begin position="1253"/>
        <end position="1285"/>
    </location>
</feature>
<feature type="region of interest" description="Disordered" evidence="5">
    <location>
        <begin position="1"/>
        <end position="20"/>
    </location>
</feature>
<evidence type="ECO:0000259" key="6">
    <source>
        <dbReference type="PROSITE" id="PS50837"/>
    </source>
</evidence>
<accession>A0AAX4I8A0</accession>
<dbReference type="SUPFAM" id="SSF48403">
    <property type="entry name" value="Ankyrin repeat"/>
    <property type="match status" value="2"/>
</dbReference>
<feature type="repeat" description="ANK" evidence="4">
    <location>
        <begin position="1120"/>
        <end position="1152"/>
    </location>
</feature>
<dbReference type="GO" id="GO:0009116">
    <property type="term" value="P:nucleoside metabolic process"/>
    <property type="evidence" value="ECO:0007669"/>
    <property type="project" value="InterPro"/>
</dbReference>
<dbReference type="EMBL" id="CP137307">
    <property type="protein sequence ID" value="WQF79138.1"/>
    <property type="molecule type" value="Genomic_DNA"/>
</dbReference>
<feature type="repeat" description="ANK" evidence="4">
    <location>
        <begin position="988"/>
        <end position="1020"/>
    </location>
</feature>
<dbReference type="InterPro" id="IPR036770">
    <property type="entry name" value="Ankyrin_rpt-contain_sf"/>
</dbReference>
<reference evidence="8" key="1">
    <citation type="journal article" date="2023" name="bioRxiv">
        <title>Complete genome of the Medicago anthracnose fungus, Colletotrichum destructivum, reveals a mini-chromosome-like region within a core chromosome.</title>
        <authorList>
            <person name="Lapalu N."/>
            <person name="Simon A."/>
            <person name="Lu A."/>
            <person name="Plaumann P.-L."/>
            <person name="Amselem J."/>
            <person name="Pigne S."/>
            <person name="Auger A."/>
            <person name="Koch C."/>
            <person name="Dallery J.-F."/>
            <person name="O'Connell R.J."/>
        </authorList>
    </citation>
    <scope>NUCLEOTIDE SEQUENCE [LARGE SCALE GENOMIC DNA]</scope>
    <source>
        <strain evidence="8">CBS 520.97</strain>
    </source>
</reference>
<feature type="repeat" description="ANK" evidence="4">
    <location>
        <begin position="1021"/>
        <end position="1053"/>
    </location>
</feature>
<protein>
    <recommendedName>
        <fullName evidence="1">protein S-acyltransferase</fullName>
        <ecNumber evidence="1">2.3.1.225</ecNumber>
    </recommendedName>
</protein>
<evidence type="ECO:0000256" key="4">
    <source>
        <dbReference type="PROSITE-ProRule" id="PRU00023"/>
    </source>
</evidence>
<dbReference type="Pfam" id="PF24883">
    <property type="entry name" value="NPHP3_N"/>
    <property type="match status" value="1"/>
</dbReference>
<dbReference type="PANTHER" id="PTHR24161">
    <property type="entry name" value="ANK_REP_REGION DOMAIN-CONTAINING PROTEIN-RELATED"/>
    <property type="match status" value="1"/>
</dbReference>
<proteinExistence type="predicted"/>
<dbReference type="PROSITE" id="PS50837">
    <property type="entry name" value="NACHT"/>
    <property type="match status" value="1"/>
</dbReference>
<sequence length="1317" mass="144876">MLDRTHESLPPKENDDNTYTLGNIGRHNIVMACLPLGQYGTNNAAIVASNMHRSFPSIRIRLMVGIGGGVPGHVDIRLGDIVVGNRVIQYDMGKMLSGGRIQRTGVPREPPSALLKAIAQLQAHHERTASQVPAILAKVFERYPSLSRFAYPIALEDRLFRATYEHGQQPDCHHCDLSELQGRPERTSRDPKVYHGGIASGNQVVKSAKDRDALAQELGIICFEMEAAGLMDIFPCLVIRGICDYADSHKNKQWQPYAAATAAAFAKELLSVIATSAAAMTPAVVQDSRATETPTPTPTPHDKHGSYKDWLDPSKAAQHRGFLWIRGKPGAGKSTLMKFAYGNVRRRSEANTCHISFFFNARGDELEKSTVGLHRSLLLQVMERVPDLQSVLDDPVLIPQQQSVCPSTEVLRELFRNAVMGLGQRRLVCFVDALDECDEEQVREMVTYFEDLGDEATNDGIQLQICFSSRHYPHIEIENGLRLTLEDQPGHEKDLEKYVRSCLRVGKRSDAEEIKNGVLKKANGVFMWVVLVVDILNKEYARGRISAARRKLDEIPSRLSELFKDIVRRDNEHMEDLLLCIQWILYAKRPLTREEFYFGMLCRSPEDLSAFDPERITNSDLDLAVVSSSKGLAEITKSKVGTVQFIHESVRDFLIKDNGLQDIWPEIGEKFQSTGHEKLKQCCHAYINFGTTNHIDITESLPKANSPGAKELRQRISKELPFAEYAAEHVLYHANAAATEIPQNDFLEGFSLREWIHLNNVLEKHEIRRYTPNANLVYILAEKNLIQLVETYVRDHPNNIHVMGERYQFPMFAALSNGYLLAAKALFGQTAKSYRHEDLFSSIYSTKNLVIRKNQTPLLWAIENRLVALATIMAADTNTDPSLVDEYRRTALHLASILGDDAAAVVLVESLIDLHAKRLNKALASTTMDTAQASQPITAKASVDMFTFINRKDSSGGSPLSLAASGGFDHVVQKLVDKGASIDTRDITSQTPFYLAAYAGHATVVRILLENGAPVDDLDRNGNTALHDAAGGGHTAVATVLLDYGASVSKTNYDGMTPIHLAATRGHEAVVKNLLEHGAPVDDLDRNGNTALHDAAGGGHTAVATVLLDYGASVNKINCNGMTPLHLAATRGHEAVVKNLLEHGAPVDDVNCNGETALHYAAWYSRTAVATILLEYGASVNKINCNGTTPLHLAAYEAYEAVVKTLLEHGAPVDDVNRNGETALHNAVRYGHTAVVATLLENGARSNKGVGLVGRTPLHLAVKYGKVGAVKLLLKHGASIHDKDRNGQTPLSLAIARGDQAVAKMLEENHTNIEGPK</sequence>
<evidence type="ECO:0000256" key="5">
    <source>
        <dbReference type="SAM" id="MobiDB-lite"/>
    </source>
</evidence>
<dbReference type="PRINTS" id="PR01415">
    <property type="entry name" value="ANKYRIN"/>
</dbReference>
<dbReference type="InterPro" id="IPR035994">
    <property type="entry name" value="Nucleoside_phosphorylase_sf"/>
</dbReference>
<evidence type="ECO:0000313" key="7">
    <source>
        <dbReference type="EMBL" id="WQF79138.1"/>
    </source>
</evidence>
<feature type="compositionally biased region" description="Basic and acidic residues" evidence="5">
    <location>
        <begin position="1"/>
        <end position="15"/>
    </location>
</feature>
<feature type="repeat" description="ANK" evidence="4">
    <location>
        <begin position="1054"/>
        <end position="1086"/>
    </location>
</feature>
<dbReference type="EC" id="2.3.1.225" evidence="1"/>
<dbReference type="PROSITE" id="PS50088">
    <property type="entry name" value="ANK_REPEAT"/>
    <property type="match status" value="11"/>
</dbReference>
<dbReference type="SUPFAM" id="SSF52540">
    <property type="entry name" value="P-loop containing nucleoside triphosphate hydrolases"/>
    <property type="match status" value="1"/>
</dbReference>
<evidence type="ECO:0000313" key="8">
    <source>
        <dbReference type="Proteomes" id="UP001322277"/>
    </source>
</evidence>
<name>A0AAX4I8A0_9PEZI</name>
<keyword evidence="3 4" id="KW-0040">ANK repeat</keyword>
<dbReference type="GO" id="GO:0019706">
    <property type="term" value="F:protein-cysteine S-palmitoyltransferase activity"/>
    <property type="evidence" value="ECO:0007669"/>
    <property type="project" value="UniProtKB-EC"/>
</dbReference>
<organism evidence="7 8">
    <name type="scientific">Colletotrichum destructivum</name>
    <dbReference type="NCBI Taxonomy" id="34406"/>
    <lineage>
        <taxon>Eukaryota</taxon>
        <taxon>Fungi</taxon>
        <taxon>Dikarya</taxon>
        <taxon>Ascomycota</taxon>
        <taxon>Pezizomycotina</taxon>
        <taxon>Sordariomycetes</taxon>
        <taxon>Hypocreomycetidae</taxon>
        <taxon>Glomerellales</taxon>
        <taxon>Glomerellaceae</taxon>
        <taxon>Colletotrichum</taxon>
        <taxon>Colletotrichum destructivum species complex</taxon>
    </lineage>
</organism>
<feature type="domain" description="NACHT" evidence="6">
    <location>
        <begin position="321"/>
        <end position="436"/>
    </location>
</feature>
<dbReference type="InterPro" id="IPR002110">
    <property type="entry name" value="Ankyrin_rpt"/>
</dbReference>
<feature type="repeat" description="ANK" evidence="4">
    <location>
        <begin position="1186"/>
        <end position="1218"/>
    </location>
</feature>
<keyword evidence="8" id="KW-1185">Reference proteome</keyword>
<dbReference type="InterPro" id="IPR000845">
    <property type="entry name" value="Nucleoside_phosphorylase_d"/>
</dbReference>
<dbReference type="GeneID" id="87940655"/>
<gene>
    <name evidence="7" type="ORF">CDEST_04152</name>
</gene>
<feature type="repeat" description="ANK" evidence="4">
    <location>
        <begin position="1219"/>
        <end position="1247"/>
    </location>
</feature>
<dbReference type="SUPFAM" id="SSF53167">
    <property type="entry name" value="Purine and uridine phosphorylases"/>
    <property type="match status" value="1"/>
</dbReference>
<dbReference type="Pfam" id="PF12796">
    <property type="entry name" value="Ank_2"/>
    <property type="match status" value="3"/>
</dbReference>
<evidence type="ECO:0000256" key="1">
    <source>
        <dbReference type="ARBA" id="ARBA00012210"/>
    </source>
</evidence>
<dbReference type="RefSeq" id="XP_062776362.1">
    <property type="nucleotide sequence ID" value="XM_062920311.1"/>
</dbReference>
<dbReference type="Gene3D" id="1.25.40.20">
    <property type="entry name" value="Ankyrin repeat-containing domain"/>
    <property type="match status" value="5"/>
</dbReference>
<feature type="repeat" description="ANK" evidence="4">
    <location>
        <begin position="1087"/>
        <end position="1119"/>
    </location>
</feature>
<dbReference type="InterPro" id="IPR027417">
    <property type="entry name" value="P-loop_NTPase"/>
</dbReference>
<dbReference type="KEGG" id="cdet:87940655"/>
<dbReference type="Gene3D" id="3.40.50.1580">
    <property type="entry name" value="Nucleoside phosphorylase domain"/>
    <property type="match status" value="1"/>
</dbReference>
<dbReference type="InterPro" id="IPR007111">
    <property type="entry name" value="NACHT_NTPase"/>
</dbReference>
<feature type="repeat" description="ANK" evidence="4">
    <location>
        <begin position="1153"/>
        <end position="1185"/>
    </location>
</feature>
<dbReference type="Proteomes" id="UP001322277">
    <property type="component" value="Chromosome 3"/>
</dbReference>
<evidence type="ECO:0000256" key="3">
    <source>
        <dbReference type="ARBA" id="ARBA00023043"/>
    </source>
</evidence>
<feature type="repeat" description="ANK" evidence="4">
    <location>
        <begin position="955"/>
        <end position="987"/>
    </location>
</feature>
<feature type="region of interest" description="Disordered" evidence="5">
    <location>
        <begin position="285"/>
        <end position="308"/>
    </location>
</feature>
<dbReference type="Pfam" id="PF13637">
    <property type="entry name" value="Ank_4"/>
    <property type="match status" value="2"/>
</dbReference>
<feature type="repeat" description="ANK" evidence="4">
    <location>
        <begin position="1286"/>
        <end position="1317"/>
    </location>
</feature>
<keyword evidence="2" id="KW-0677">Repeat</keyword>
<dbReference type="Gene3D" id="3.40.50.300">
    <property type="entry name" value="P-loop containing nucleotide triphosphate hydrolases"/>
    <property type="match status" value="1"/>
</dbReference>
<dbReference type="PROSITE" id="PS50297">
    <property type="entry name" value="ANK_REP_REGION"/>
    <property type="match status" value="11"/>
</dbReference>
<dbReference type="SMART" id="SM00248">
    <property type="entry name" value="ANK"/>
    <property type="match status" value="13"/>
</dbReference>
<dbReference type="PANTHER" id="PTHR24161:SF85">
    <property type="entry name" value="PALMITOYLTRANSFERASE HIP14"/>
    <property type="match status" value="1"/>
</dbReference>